<keyword evidence="3" id="KW-1003">Cell membrane</keyword>
<dbReference type="CDD" id="cd06261">
    <property type="entry name" value="TM_PBP2"/>
    <property type="match status" value="1"/>
</dbReference>
<dbReference type="GO" id="GO:0005886">
    <property type="term" value="C:plasma membrane"/>
    <property type="evidence" value="ECO:0007669"/>
    <property type="project" value="UniProtKB-SubCell"/>
</dbReference>
<dbReference type="EMBL" id="FMKA01000009">
    <property type="protein sequence ID" value="SCP97247.1"/>
    <property type="molecule type" value="Genomic_DNA"/>
</dbReference>
<sequence length="279" mass="30391">MVSTKGKKVRKNISTHLVLIFISCISLGPILLVVLNSFKSHAEIVRNPLSLPTVFHFENYVTAWETGKFSTGFINSMILSGITIIIVLIAASLAGYVLAGKRIKGSDGVLVYFMMAMTVPIQLFLFPLYYAMASLDLIGNIPAVSLILSATSMPLAVFLMRTFFLNVPRELEEAARIDGASTWQVIWHVMRPVVSPGLITVAVIVGLQSWNEYLITSTFLQGEDSFTATLGFLSMNGTYSSDQAILMAAAVIMIAPIVIFFVCIQKYFVDGMASGAVKG</sequence>
<feature type="domain" description="ABC transmembrane type-1" evidence="8">
    <location>
        <begin position="73"/>
        <end position="264"/>
    </location>
</feature>
<evidence type="ECO:0000256" key="6">
    <source>
        <dbReference type="ARBA" id="ARBA00023136"/>
    </source>
</evidence>
<evidence type="ECO:0000313" key="10">
    <source>
        <dbReference type="Proteomes" id="UP000199315"/>
    </source>
</evidence>
<dbReference type="AlphaFoldDB" id="A0A1D3TTD3"/>
<feature type="transmembrane region" description="Helical" evidence="7">
    <location>
        <begin position="143"/>
        <end position="164"/>
    </location>
</feature>
<feature type="transmembrane region" description="Helical" evidence="7">
    <location>
        <begin position="244"/>
        <end position="264"/>
    </location>
</feature>
<name>A0A1D3TTD3_9FIRM</name>
<dbReference type="GO" id="GO:0055085">
    <property type="term" value="P:transmembrane transport"/>
    <property type="evidence" value="ECO:0007669"/>
    <property type="project" value="InterPro"/>
</dbReference>
<keyword evidence="5 7" id="KW-1133">Transmembrane helix</keyword>
<dbReference type="Proteomes" id="UP000199315">
    <property type="component" value="Unassembled WGS sequence"/>
</dbReference>
<evidence type="ECO:0000259" key="8">
    <source>
        <dbReference type="PROSITE" id="PS50928"/>
    </source>
</evidence>
<dbReference type="InterPro" id="IPR035906">
    <property type="entry name" value="MetI-like_sf"/>
</dbReference>
<evidence type="ECO:0000313" key="9">
    <source>
        <dbReference type="EMBL" id="SCP97247.1"/>
    </source>
</evidence>
<dbReference type="OrthoDB" id="9787837at2"/>
<feature type="transmembrane region" description="Helical" evidence="7">
    <location>
        <begin position="110"/>
        <end position="131"/>
    </location>
</feature>
<dbReference type="PANTHER" id="PTHR43744:SF8">
    <property type="entry name" value="SN-GLYCEROL-3-PHOSPHATE TRANSPORT SYSTEM PERMEASE PROTEIN UGPE"/>
    <property type="match status" value="1"/>
</dbReference>
<comment type="subcellular location">
    <subcellularLocation>
        <location evidence="1 7">Cell membrane</location>
        <topology evidence="1 7">Multi-pass membrane protein</topology>
    </subcellularLocation>
</comment>
<dbReference type="SUPFAM" id="SSF161098">
    <property type="entry name" value="MetI-like"/>
    <property type="match status" value="1"/>
</dbReference>
<feature type="transmembrane region" description="Helical" evidence="7">
    <location>
        <begin position="12"/>
        <end position="35"/>
    </location>
</feature>
<organism evidence="9 10">
    <name type="scientific">Anaerobium acetethylicum</name>
    <dbReference type="NCBI Taxonomy" id="1619234"/>
    <lineage>
        <taxon>Bacteria</taxon>
        <taxon>Bacillati</taxon>
        <taxon>Bacillota</taxon>
        <taxon>Clostridia</taxon>
        <taxon>Lachnospirales</taxon>
        <taxon>Lachnospiraceae</taxon>
        <taxon>Anaerobium</taxon>
    </lineage>
</organism>
<gene>
    <name evidence="9" type="ORF">SAMN05421730_100963</name>
</gene>
<comment type="similarity">
    <text evidence="7">Belongs to the binding-protein-dependent transport system permease family.</text>
</comment>
<dbReference type="PANTHER" id="PTHR43744">
    <property type="entry name" value="ABC TRANSPORTER PERMEASE PROTEIN MG189-RELATED-RELATED"/>
    <property type="match status" value="1"/>
</dbReference>
<protein>
    <submittedName>
        <fullName evidence="9">Raffinose/stachyose/melibiose transport system permease protein</fullName>
    </submittedName>
</protein>
<proteinExistence type="inferred from homology"/>
<dbReference type="PROSITE" id="PS50928">
    <property type="entry name" value="ABC_TM1"/>
    <property type="match status" value="1"/>
</dbReference>
<evidence type="ECO:0000256" key="3">
    <source>
        <dbReference type="ARBA" id="ARBA00022475"/>
    </source>
</evidence>
<dbReference type="Gene3D" id="1.10.3720.10">
    <property type="entry name" value="MetI-like"/>
    <property type="match status" value="1"/>
</dbReference>
<evidence type="ECO:0000256" key="1">
    <source>
        <dbReference type="ARBA" id="ARBA00004651"/>
    </source>
</evidence>
<feature type="transmembrane region" description="Helical" evidence="7">
    <location>
        <begin position="77"/>
        <end position="98"/>
    </location>
</feature>
<evidence type="ECO:0000256" key="2">
    <source>
        <dbReference type="ARBA" id="ARBA00022448"/>
    </source>
</evidence>
<accession>A0A1D3TTD3</accession>
<feature type="transmembrane region" description="Helical" evidence="7">
    <location>
        <begin position="185"/>
        <end position="207"/>
    </location>
</feature>
<dbReference type="RefSeq" id="WP_091233145.1">
    <property type="nucleotide sequence ID" value="NZ_FMKA01000009.1"/>
</dbReference>
<keyword evidence="10" id="KW-1185">Reference proteome</keyword>
<keyword evidence="2 7" id="KW-0813">Transport</keyword>
<keyword evidence="6 7" id="KW-0472">Membrane</keyword>
<keyword evidence="4 7" id="KW-0812">Transmembrane</keyword>
<reference evidence="9 10" key="1">
    <citation type="submission" date="2016-09" db="EMBL/GenBank/DDBJ databases">
        <authorList>
            <person name="Capua I."/>
            <person name="De Benedictis P."/>
            <person name="Joannis T."/>
            <person name="Lombin L.H."/>
            <person name="Cattoli G."/>
        </authorList>
    </citation>
    <scope>NUCLEOTIDE SEQUENCE [LARGE SCALE GENOMIC DNA]</scope>
    <source>
        <strain evidence="9 10">GluBS11</strain>
    </source>
</reference>
<evidence type="ECO:0000256" key="5">
    <source>
        <dbReference type="ARBA" id="ARBA00022989"/>
    </source>
</evidence>
<evidence type="ECO:0000256" key="4">
    <source>
        <dbReference type="ARBA" id="ARBA00022692"/>
    </source>
</evidence>
<dbReference type="PROSITE" id="PS51257">
    <property type="entry name" value="PROKAR_LIPOPROTEIN"/>
    <property type="match status" value="1"/>
</dbReference>
<dbReference type="InterPro" id="IPR000515">
    <property type="entry name" value="MetI-like"/>
</dbReference>
<evidence type="ECO:0000256" key="7">
    <source>
        <dbReference type="RuleBase" id="RU363032"/>
    </source>
</evidence>
<dbReference type="STRING" id="1619234.SAMN05421730_100963"/>
<dbReference type="Pfam" id="PF00528">
    <property type="entry name" value="BPD_transp_1"/>
    <property type="match status" value="1"/>
</dbReference>